<feature type="domain" description="Membrane insertase YidC/Oxa/ALB C-terminal" evidence="8">
    <location>
        <begin position="163"/>
        <end position="359"/>
    </location>
</feature>
<name>A0A8H6ZL75_PLEOS</name>
<keyword evidence="3 6" id="KW-0812">Transmembrane</keyword>
<protein>
    <submittedName>
        <fullName evidence="9">Mitochondrial inner membrane protein oxa1</fullName>
    </submittedName>
</protein>
<dbReference type="GO" id="GO:0032977">
    <property type="term" value="F:membrane insertase activity"/>
    <property type="evidence" value="ECO:0007669"/>
    <property type="project" value="InterPro"/>
</dbReference>
<dbReference type="CDD" id="cd20069">
    <property type="entry name" value="5TM_Oxa1-like"/>
    <property type="match status" value="1"/>
</dbReference>
<dbReference type="Proteomes" id="UP000623687">
    <property type="component" value="Unassembled WGS sequence"/>
</dbReference>
<evidence type="ECO:0000256" key="1">
    <source>
        <dbReference type="ARBA" id="ARBA00004141"/>
    </source>
</evidence>
<evidence type="ECO:0000256" key="3">
    <source>
        <dbReference type="ARBA" id="ARBA00022692"/>
    </source>
</evidence>
<evidence type="ECO:0000256" key="6">
    <source>
        <dbReference type="RuleBase" id="RU003945"/>
    </source>
</evidence>
<evidence type="ECO:0000256" key="4">
    <source>
        <dbReference type="ARBA" id="ARBA00022989"/>
    </source>
</evidence>
<dbReference type="AlphaFoldDB" id="A0A8H6ZL75"/>
<dbReference type="Pfam" id="PF02096">
    <property type="entry name" value="60KD_IMP"/>
    <property type="match status" value="1"/>
</dbReference>
<dbReference type="GeneID" id="59381330"/>
<dbReference type="VEuPathDB" id="FungiDB:PC9H_011512"/>
<evidence type="ECO:0000256" key="5">
    <source>
        <dbReference type="ARBA" id="ARBA00023136"/>
    </source>
</evidence>
<dbReference type="GO" id="GO:0005743">
    <property type="term" value="C:mitochondrial inner membrane"/>
    <property type="evidence" value="ECO:0007669"/>
    <property type="project" value="TreeGrafter"/>
</dbReference>
<dbReference type="EMBL" id="JACETU010000009">
    <property type="protein sequence ID" value="KAF7420993.1"/>
    <property type="molecule type" value="Genomic_DNA"/>
</dbReference>
<comment type="subcellular location">
    <subcellularLocation>
        <location evidence="1 6">Membrane</location>
        <topology evidence="1 6">Multi-pass membrane protein</topology>
    </subcellularLocation>
</comment>
<evidence type="ECO:0000256" key="2">
    <source>
        <dbReference type="ARBA" id="ARBA00009877"/>
    </source>
</evidence>
<keyword evidence="5" id="KW-0472">Membrane</keyword>
<sequence length="414" mass="45223">MHVLAQTSSRNGIIRLSPSSTTKSARLSRNVLIGPLIVGGQRRSLWWKSSPPASGTSDVPNDVDSVAGSSSTLSPLELTPATETASTSASVAVDSATTSPETTETAVSSVVDSLPLDAPATLLSSPLPLEFGDLAALGLISYTPAGFIRWSFELINVTTALPWFHTIIVGSLLWRALLTPFVIQNLQNTARLQPIQPKLLELRDEMKRASESGDRLAMQRCALKQKKIYGDAGVSMGKMMLTPFIQLPVTLGLFFGVRKMCSLPVEQLKESGFSWLPDLTVPDPLGLLPWVLMVVVNIQISAGAKEMNLKERPEMGHFMNALRVLTLGGVWVMGDFPSGLMVSLLVTSTATTAQTLILQSPTVRRYFNIPIVPLEHKGKLPSFRQSIQYVVDTYHSKIEEAKKAQQQDMMKRRR</sequence>
<evidence type="ECO:0000259" key="8">
    <source>
        <dbReference type="Pfam" id="PF02096"/>
    </source>
</evidence>
<dbReference type="RefSeq" id="XP_036626851.1">
    <property type="nucleotide sequence ID" value="XM_036780996.1"/>
</dbReference>
<comment type="similarity">
    <text evidence="2 6">Belongs to the OXA1/ALB3/YidC family.</text>
</comment>
<keyword evidence="10" id="KW-1185">Reference proteome</keyword>
<dbReference type="GO" id="GO:0032979">
    <property type="term" value="P:protein insertion into mitochondrial inner membrane from matrix"/>
    <property type="evidence" value="ECO:0007669"/>
    <property type="project" value="TreeGrafter"/>
</dbReference>
<dbReference type="InterPro" id="IPR028055">
    <property type="entry name" value="YidC/Oxa/ALB_C"/>
</dbReference>
<feature type="region of interest" description="Disordered" evidence="7">
    <location>
        <begin position="48"/>
        <end position="103"/>
    </location>
</feature>
<keyword evidence="4" id="KW-1133">Transmembrane helix</keyword>
<dbReference type="PANTHER" id="PTHR12428">
    <property type="entry name" value="OXA1"/>
    <property type="match status" value="1"/>
</dbReference>
<comment type="caution">
    <text evidence="9">The sequence shown here is derived from an EMBL/GenBank/DDBJ whole genome shotgun (WGS) entry which is preliminary data.</text>
</comment>
<accession>A0A8H6ZL75</accession>
<reference evidence="9" key="1">
    <citation type="submission" date="2019-07" db="EMBL/GenBank/DDBJ databases">
        <authorList>
            <person name="Palmer J.M."/>
        </authorList>
    </citation>
    <scope>NUCLEOTIDE SEQUENCE</scope>
    <source>
        <strain evidence="9">PC9</strain>
    </source>
</reference>
<feature type="compositionally biased region" description="Low complexity" evidence="7">
    <location>
        <begin position="69"/>
        <end position="103"/>
    </location>
</feature>
<dbReference type="PANTHER" id="PTHR12428:SF65">
    <property type="entry name" value="CYTOCHROME C OXIDASE ASSEMBLY PROTEIN COX18, MITOCHONDRIAL"/>
    <property type="match status" value="1"/>
</dbReference>
<evidence type="ECO:0000313" key="9">
    <source>
        <dbReference type="EMBL" id="KAF7420993.1"/>
    </source>
</evidence>
<gene>
    <name evidence="9" type="primary">OXA1</name>
    <name evidence="9" type="ORF">PC9H_011512</name>
</gene>
<evidence type="ECO:0000313" key="10">
    <source>
        <dbReference type="Proteomes" id="UP000623687"/>
    </source>
</evidence>
<proteinExistence type="inferred from homology"/>
<dbReference type="OrthoDB" id="2148490at2759"/>
<evidence type="ECO:0000256" key="7">
    <source>
        <dbReference type="SAM" id="MobiDB-lite"/>
    </source>
</evidence>
<dbReference type="InterPro" id="IPR001708">
    <property type="entry name" value="YidC/ALB3/OXA1/COX18"/>
</dbReference>
<organism evidence="9 10">
    <name type="scientific">Pleurotus ostreatus</name>
    <name type="common">Oyster mushroom</name>
    <name type="synonym">White-rot fungus</name>
    <dbReference type="NCBI Taxonomy" id="5322"/>
    <lineage>
        <taxon>Eukaryota</taxon>
        <taxon>Fungi</taxon>
        <taxon>Dikarya</taxon>
        <taxon>Basidiomycota</taxon>
        <taxon>Agaricomycotina</taxon>
        <taxon>Agaricomycetes</taxon>
        <taxon>Agaricomycetidae</taxon>
        <taxon>Agaricales</taxon>
        <taxon>Pleurotineae</taxon>
        <taxon>Pleurotaceae</taxon>
        <taxon>Pleurotus</taxon>
    </lineage>
</organism>